<evidence type="ECO:0000256" key="3">
    <source>
        <dbReference type="PROSITE-ProRule" id="PRU00267"/>
    </source>
</evidence>
<evidence type="ECO:0000259" key="5">
    <source>
        <dbReference type="PROSITE" id="PS50118"/>
    </source>
</evidence>
<dbReference type="GO" id="GO:0005634">
    <property type="term" value="C:nucleus"/>
    <property type="evidence" value="ECO:0007669"/>
    <property type="project" value="UniProtKB-UniRule"/>
</dbReference>
<dbReference type="Pfam" id="PF24681">
    <property type="entry name" value="Kelch_KLHDC2_KLHL20_DRC7"/>
    <property type="match status" value="1"/>
</dbReference>
<dbReference type="CDD" id="cd00084">
    <property type="entry name" value="HMG-box_SF"/>
    <property type="match status" value="1"/>
</dbReference>
<name>A0A8S1IWB2_9CHLO</name>
<dbReference type="InterPro" id="IPR015915">
    <property type="entry name" value="Kelch-typ_b-propeller"/>
</dbReference>
<organism evidence="6 7">
    <name type="scientific">Ostreobium quekettii</name>
    <dbReference type="NCBI Taxonomy" id="121088"/>
    <lineage>
        <taxon>Eukaryota</taxon>
        <taxon>Viridiplantae</taxon>
        <taxon>Chlorophyta</taxon>
        <taxon>core chlorophytes</taxon>
        <taxon>Ulvophyceae</taxon>
        <taxon>TCBD clade</taxon>
        <taxon>Bryopsidales</taxon>
        <taxon>Ostreobineae</taxon>
        <taxon>Ostreobiaceae</taxon>
        <taxon>Ostreobium</taxon>
    </lineage>
</organism>
<feature type="domain" description="HMG box" evidence="5">
    <location>
        <begin position="377"/>
        <end position="445"/>
    </location>
</feature>
<dbReference type="Gene3D" id="2.120.10.80">
    <property type="entry name" value="Kelch-type beta propeller"/>
    <property type="match status" value="2"/>
</dbReference>
<proteinExistence type="predicted"/>
<evidence type="ECO:0000256" key="1">
    <source>
        <dbReference type="ARBA" id="ARBA00022441"/>
    </source>
</evidence>
<dbReference type="PROSITE" id="PS50118">
    <property type="entry name" value="HMG_BOX_2"/>
    <property type="match status" value="1"/>
</dbReference>
<keyword evidence="1" id="KW-0880">Kelch repeat</keyword>
<accession>A0A8S1IWB2</accession>
<comment type="caution">
    <text evidence="6">The sequence shown here is derived from an EMBL/GenBank/DDBJ whole genome shotgun (WGS) entry which is preliminary data.</text>
</comment>
<feature type="region of interest" description="Disordered" evidence="4">
    <location>
        <begin position="1"/>
        <end position="26"/>
    </location>
</feature>
<dbReference type="InterPro" id="IPR036910">
    <property type="entry name" value="HMG_box_dom_sf"/>
</dbReference>
<keyword evidence="7" id="KW-1185">Reference proteome</keyword>
<keyword evidence="3" id="KW-0539">Nucleus</keyword>
<dbReference type="Pfam" id="PF00505">
    <property type="entry name" value="HMG_box"/>
    <property type="match status" value="1"/>
</dbReference>
<dbReference type="OrthoDB" id="10250130at2759"/>
<dbReference type="InterPro" id="IPR009071">
    <property type="entry name" value="HMG_box_dom"/>
</dbReference>
<dbReference type="Gene3D" id="1.10.30.10">
    <property type="entry name" value="High mobility group box domain"/>
    <property type="match status" value="1"/>
</dbReference>
<feature type="DNA-binding region" description="HMG box" evidence="3">
    <location>
        <begin position="377"/>
        <end position="445"/>
    </location>
</feature>
<evidence type="ECO:0000313" key="7">
    <source>
        <dbReference type="Proteomes" id="UP000708148"/>
    </source>
</evidence>
<dbReference type="Proteomes" id="UP000708148">
    <property type="component" value="Unassembled WGS sequence"/>
</dbReference>
<keyword evidence="2" id="KW-0677">Repeat</keyword>
<dbReference type="PANTHER" id="PTHR46093:SF3">
    <property type="entry name" value="ACYL-COA-BINDING DOMAIN-CONTAINING PROTEIN 4"/>
    <property type="match status" value="1"/>
</dbReference>
<reference evidence="6" key="1">
    <citation type="submission" date="2020-12" db="EMBL/GenBank/DDBJ databases">
        <authorList>
            <person name="Iha C."/>
        </authorList>
    </citation>
    <scope>NUCLEOTIDE SEQUENCE</scope>
</reference>
<dbReference type="PANTHER" id="PTHR46093">
    <property type="entry name" value="ACYL-COA-BINDING DOMAIN-CONTAINING PROTEIN 5"/>
    <property type="match status" value="1"/>
</dbReference>
<evidence type="ECO:0000313" key="6">
    <source>
        <dbReference type="EMBL" id="CAD7699424.1"/>
    </source>
</evidence>
<evidence type="ECO:0000256" key="2">
    <source>
        <dbReference type="ARBA" id="ARBA00022737"/>
    </source>
</evidence>
<keyword evidence="3" id="KW-0238">DNA-binding</keyword>
<dbReference type="SUPFAM" id="SSF47095">
    <property type="entry name" value="HMG-box"/>
    <property type="match status" value="1"/>
</dbReference>
<dbReference type="SMART" id="SM00398">
    <property type="entry name" value="HMG"/>
    <property type="match status" value="1"/>
</dbReference>
<gene>
    <name evidence="6" type="ORF">OSTQU699_LOCUS4783</name>
</gene>
<evidence type="ECO:0000256" key="4">
    <source>
        <dbReference type="SAM" id="MobiDB-lite"/>
    </source>
</evidence>
<protein>
    <recommendedName>
        <fullName evidence="5">HMG box domain-containing protein</fullName>
    </recommendedName>
</protein>
<dbReference type="SUPFAM" id="SSF117281">
    <property type="entry name" value="Kelch motif"/>
    <property type="match status" value="1"/>
</dbReference>
<dbReference type="AlphaFoldDB" id="A0A8S1IWB2"/>
<sequence>MVGDLDPGPVAPSSVGQQKLAPEGGEPARGFKPCWVSLQLKGECPIGWWGHTVNYTDGKLYVSGGYGKQRSAEIYCVSPTTWECKKLVTSGAVPGPRDSHTCATVGKDLILVGGTDGKSKKSEVYLFNTETLEWKLIQALGEPPTPREGHTACVIDSKLVIFGGMGEEPAPDPGCSARAVYLGDIVFLDLKTYTWQRTDVNEGPAPRDSHAAAAAGNRLVVFGGDRGDQYLDDVWIFTMDTMRWTQAELTSSVAPGPRAGHISVSVGPNSILVFGGVGPDQENNNDSWILHIGPDESHGLAAGQACWEVLEVTGNHLPQGRFAHAADVEDGCLYVIGGCTATAQPMCDFHVLCLTEEAAARMPAGSTKASRRDSDGQPKKVTSYNLFCSHHRVGLRDENPGLSAREVERLMGQKWSQLSADEKKPYEDEAYRIYATNMASFKASQGVGGAPVDLSDSAAKREHSGLEPTFAKRQKMDPSQVQALQQPTQVCQIYSPNPSLLGAQVEGHVDGAFNSGYLATVRVNGFTYRALLFSPYLALPTPGIAALGPVAHVAHDTSGIPPDQLGHGPPSVPEPNTLVPSTAPLSVTSAAPLLPSSHLNLPPSALMLQSHPGAQPAVLSSTVGMPSQFQMSAPAAVANGAVQPLDAVHVMNGG</sequence>
<dbReference type="EMBL" id="CAJHUC010001015">
    <property type="protein sequence ID" value="CAD7699424.1"/>
    <property type="molecule type" value="Genomic_DNA"/>
</dbReference>
<dbReference type="GO" id="GO:0003677">
    <property type="term" value="F:DNA binding"/>
    <property type="evidence" value="ECO:0007669"/>
    <property type="project" value="UniProtKB-UniRule"/>
</dbReference>